<keyword evidence="8" id="KW-1185">Reference proteome</keyword>
<dbReference type="SUPFAM" id="SSF48498">
    <property type="entry name" value="Tetracyclin repressor-like, C-terminal domain"/>
    <property type="match status" value="1"/>
</dbReference>
<dbReference type="Pfam" id="PF00440">
    <property type="entry name" value="TetR_N"/>
    <property type="match status" value="1"/>
</dbReference>
<keyword evidence="3 5" id="KW-0238">DNA-binding</keyword>
<evidence type="ECO:0000256" key="5">
    <source>
        <dbReference type="PROSITE-ProRule" id="PRU00335"/>
    </source>
</evidence>
<dbReference type="InterPro" id="IPR050109">
    <property type="entry name" value="HTH-type_TetR-like_transc_reg"/>
</dbReference>
<organism evidence="7 8">
    <name type="scientific">Pseudonocardia bannensis</name>
    <dbReference type="NCBI Taxonomy" id="630973"/>
    <lineage>
        <taxon>Bacteria</taxon>
        <taxon>Bacillati</taxon>
        <taxon>Actinomycetota</taxon>
        <taxon>Actinomycetes</taxon>
        <taxon>Pseudonocardiales</taxon>
        <taxon>Pseudonocardiaceae</taxon>
        <taxon>Pseudonocardia</taxon>
    </lineage>
</organism>
<dbReference type="PANTHER" id="PTHR30055">
    <property type="entry name" value="HTH-TYPE TRANSCRIPTIONAL REGULATOR RUTR"/>
    <property type="match status" value="1"/>
</dbReference>
<dbReference type="InterPro" id="IPR036271">
    <property type="entry name" value="Tet_transcr_reg_TetR-rel_C_sf"/>
</dbReference>
<keyword evidence="4" id="KW-0804">Transcription</keyword>
<dbReference type="EMBL" id="JAAXKZ010000045">
    <property type="protein sequence ID" value="NMH92676.1"/>
    <property type="molecule type" value="Genomic_DNA"/>
</dbReference>
<gene>
    <name evidence="7" type="ORF">HF519_14075</name>
</gene>
<proteinExistence type="predicted"/>
<sequence>MNSSTYSRNRERVIAVAADLFARNGYHGTGIAELGKAVGLGRGALYHYIESKEALLYYISKTQVDSMNAQAEQALRSGLPPEALLREMARRLLHNIATHQAEWAVFFRDYSALTGERRDKVIAARERYEGYWRQALDRGVEAEVLRPTPRLLVKGILGMLNYTYLWFEPDGELSSDELADEFMDALLDGIRSDPR</sequence>
<dbReference type="GO" id="GO:0003700">
    <property type="term" value="F:DNA-binding transcription factor activity"/>
    <property type="evidence" value="ECO:0007669"/>
    <property type="project" value="TreeGrafter"/>
</dbReference>
<comment type="caution">
    <text evidence="7">The sequence shown here is derived from an EMBL/GenBank/DDBJ whole genome shotgun (WGS) entry which is preliminary data.</text>
</comment>
<keyword evidence="2" id="KW-0805">Transcription regulation</keyword>
<evidence type="ECO:0000313" key="7">
    <source>
        <dbReference type="EMBL" id="NMH92676.1"/>
    </source>
</evidence>
<dbReference type="Gene3D" id="1.10.357.10">
    <property type="entry name" value="Tetracycline Repressor, domain 2"/>
    <property type="match status" value="1"/>
</dbReference>
<dbReference type="Gene3D" id="1.10.10.60">
    <property type="entry name" value="Homeodomain-like"/>
    <property type="match status" value="1"/>
</dbReference>
<evidence type="ECO:0000259" key="6">
    <source>
        <dbReference type="PROSITE" id="PS50977"/>
    </source>
</evidence>
<dbReference type="InterPro" id="IPR009057">
    <property type="entry name" value="Homeodomain-like_sf"/>
</dbReference>
<dbReference type="RefSeq" id="WP_169413385.1">
    <property type="nucleotide sequence ID" value="NZ_JAAXKZ010000045.1"/>
</dbReference>
<dbReference type="AlphaFoldDB" id="A0A848DJG7"/>
<evidence type="ECO:0000256" key="4">
    <source>
        <dbReference type="ARBA" id="ARBA00023163"/>
    </source>
</evidence>
<dbReference type="InterPro" id="IPR001647">
    <property type="entry name" value="HTH_TetR"/>
</dbReference>
<dbReference type="InterPro" id="IPR041490">
    <property type="entry name" value="KstR2_TetR_C"/>
</dbReference>
<dbReference type="PRINTS" id="PR00455">
    <property type="entry name" value="HTHTETR"/>
</dbReference>
<dbReference type="Proteomes" id="UP000586918">
    <property type="component" value="Unassembled WGS sequence"/>
</dbReference>
<dbReference type="SUPFAM" id="SSF46689">
    <property type="entry name" value="Homeodomain-like"/>
    <property type="match status" value="1"/>
</dbReference>
<dbReference type="Pfam" id="PF17932">
    <property type="entry name" value="TetR_C_24"/>
    <property type="match status" value="1"/>
</dbReference>
<protein>
    <submittedName>
        <fullName evidence="7">TetR/AcrR family transcriptional regulator</fullName>
    </submittedName>
</protein>
<feature type="DNA-binding region" description="H-T-H motif" evidence="5">
    <location>
        <begin position="30"/>
        <end position="49"/>
    </location>
</feature>
<evidence type="ECO:0000256" key="1">
    <source>
        <dbReference type="ARBA" id="ARBA00022491"/>
    </source>
</evidence>
<dbReference type="PROSITE" id="PS50977">
    <property type="entry name" value="HTH_TETR_2"/>
    <property type="match status" value="1"/>
</dbReference>
<keyword evidence="1" id="KW-0678">Repressor</keyword>
<dbReference type="PANTHER" id="PTHR30055:SF175">
    <property type="entry name" value="HTH-TYPE TRANSCRIPTIONAL REPRESSOR KSTR2"/>
    <property type="match status" value="1"/>
</dbReference>
<evidence type="ECO:0000313" key="8">
    <source>
        <dbReference type="Proteomes" id="UP000586918"/>
    </source>
</evidence>
<accession>A0A848DJG7</accession>
<name>A0A848DJG7_9PSEU</name>
<evidence type="ECO:0000256" key="3">
    <source>
        <dbReference type="ARBA" id="ARBA00023125"/>
    </source>
</evidence>
<reference evidence="7 8" key="1">
    <citation type="submission" date="2020-04" db="EMBL/GenBank/DDBJ databases">
        <authorList>
            <person name="Klaysubun C."/>
            <person name="Duangmal K."/>
            <person name="Lipun K."/>
        </authorList>
    </citation>
    <scope>NUCLEOTIDE SEQUENCE [LARGE SCALE GENOMIC DNA]</scope>
    <source>
        <strain evidence="7 8">DSM 45300</strain>
    </source>
</reference>
<dbReference type="GO" id="GO:0000976">
    <property type="term" value="F:transcription cis-regulatory region binding"/>
    <property type="evidence" value="ECO:0007669"/>
    <property type="project" value="TreeGrafter"/>
</dbReference>
<evidence type="ECO:0000256" key="2">
    <source>
        <dbReference type="ARBA" id="ARBA00023015"/>
    </source>
</evidence>
<feature type="domain" description="HTH tetR-type" evidence="6">
    <location>
        <begin position="7"/>
        <end position="67"/>
    </location>
</feature>